<reference evidence="1" key="2">
    <citation type="journal article" date="2020" name="Nat. Commun.">
        <title>Large-scale genome sequencing of mycorrhizal fungi provides insights into the early evolution of symbiotic traits.</title>
        <authorList>
            <person name="Miyauchi S."/>
            <person name="Kiss E."/>
            <person name="Kuo A."/>
            <person name="Drula E."/>
            <person name="Kohler A."/>
            <person name="Sanchez-Garcia M."/>
            <person name="Morin E."/>
            <person name="Andreopoulos B."/>
            <person name="Barry K.W."/>
            <person name="Bonito G."/>
            <person name="Buee M."/>
            <person name="Carver A."/>
            <person name="Chen C."/>
            <person name="Cichocki N."/>
            <person name="Clum A."/>
            <person name="Culley D."/>
            <person name="Crous P.W."/>
            <person name="Fauchery L."/>
            <person name="Girlanda M."/>
            <person name="Hayes R.D."/>
            <person name="Keri Z."/>
            <person name="LaButti K."/>
            <person name="Lipzen A."/>
            <person name="Lombard V."/>
            <person name="Magnuson J."/>
            <person name="Maillard F."/>
            <person name="Murat C."/>
            <person name="Nolan M."/>
            <person name="Ohm R.A."/>
            <person name="Pangilinan J."/>
            <person name="Pereira M.F."/>
            <person name="Perotto S."/>
            <person name="Peter M."/>
            <person name="Pfister S."/>
            <person name="Riley R."/>
            <person name="Sitrit Y."/>
            <person name="Stielow J.B."/>
            <person name="Szollosi G."/>
            <person name="Zifcakova L."/>
            <person name="Stursova M."/>
            <person name="Spatafora J.W."/>
            <person name="Tedersoo L."/>
            <person name="Vaario L.M."/>
            <person name="Yamada A."/>
            <person name="Yan M."/>
            <person name="Wang P."/>
            <person name="Xu J."/>
            <person name="Bruns T."/>
            <person name="Baldrian P."/>
            <person name="Vilgalys R."/>
            <person name="Dunand C."/>
            <person name="Henrissat B."/>
            <person name="Grigoriev I.V."/>
            <person name="Hibbett D."/>
            <person name="Nagy L.G."/>
            <person name="Martin F.M."/>
        </authorList>
    </citation>
    <scope>NUCLEOTIDE SEQUENCE</scope>
    <source>
        <strain evidence="1">P2</strain>
    </source>
</reference>
<evidence type="ECO:0000313" key="1">
    <source>
        <dbReference type="EMBL" id="KAF9644276.1"/>
    </source>
</evidence>
<gene>
    <name evidence="1" type="ORF">BDM02DRAFT_3190748</name>
</gene>
<organism evidence="1 2">
    <name type="scientific">Thelephora ganbajun</name>
    <name type="common">Ganba fungus</name>
    <dbReference type="NCBI Taxonomy" id="370292"/>
    <lineage>
        <taxon>Eukaryota</taxon>
        <taxon>Fungi</taxon>
        <taxon>Dikarya</taxon>
        <taxon>Basidiomycota</taxon>
        <taxon>Agaricomycotina</taxon>
        <taxon>Agaricomycetes</taxon>
        <taxon>Thelephorales</taxon>
        <taxon>Thelephoraceae</taxon>
        <taxon>Thelephora</taxon>
    </lineage>
</organism>
<sequence>MHADLFPADTPNRPAAEFLEQYAAVLQCKACGSMYNFKDARSHGTECAQSSPNSWSIEFSTPAEHDIIALVLRLLEVLELPQNSTLSSAIEALEDVRFLCLCGDPRYEGHFDFQGLLNHVISENQEYEEIKSKVLGKTWSRTTHNSAPLDTQLINDHNTYSLKSKIVRIDREQLVHGEEVGNFPTQTQRVPSRRKWDYCEVRLQLTGTEVCFGGNLGFKRYHLGAK</sequence>
<protein>
    <submittedName>
        <fullName evidence="1">Uncharacterized protein</fullName>
    </submittedName>
</protein>
<reference evidence="1" key="1">
    <citation type="submission" date="2019-10" db="EMBL/GenBank/DDBJ databases">
        <authorList>
            <consortium name="DOE Joint Genome Institute"/>
            <person name="Kuo A."/>
            <person name="Miyauchi S."/>
            <person name="Kiss E."/>
            <person name="Drula E."/>
            <person name="Kohler A."/>
            <person name="Sanchez-Garcia M."/>
            <person name="Andreopoulos B."/>
            <person name="Barry K.W."/>
            <person name="Bonito G."/>
            <person name="Buee M."/>
            <person name="Carver A."/>
            <person name="Chen C."/>
            <person name="Cichocki N."/>
            <person name="Clum A."/>
            <person name="Culley D."/>
            <person name="Crous P.W."/>
            <person name="Fauchery L."/>
            <person name="Girlanda M."/>
            <person name="Hayes R."/>
            <person name="Keri Z."/>
            <person name="Labutti K."/>
            <person name="Lipzen A."/>
            <person name="Lombard V."/>
            <person name="Magnuson J."/>
            <person name="Maillard F."/>
            <person name="Morin E."/>
            <person name="Murat C."/>
            <person name="Nolan M."/>
            <person name="Ohm R."/>
            <person name="Pangilinan J."/>
            <person name="Pereira M."/>
            <person name="Perotto S."/>
            <person name="Peter M."/>
            <person name="Riley R."/>
            <person name="Sitrit Y."/>
            <person name="Stielow B."/>
            <person name="Szollosi G."/>
            <person name="Zifcakova L."/>
            <person name="Stursova M."/>
            <person name="Spatafora J.W."/>
            <person name="Tedersoo L."/>
            <person name="Vaario L.-M."/>
            <person name="Yamada A."/>
            <person name="Yan M."/>
            <person name="Wang P."/>
            <person name="Xu J."/>
            <person name="Bruns T."/>
            <person name="Baldrian P."/>
            <person name="Vilgalys R."/>
            <person name="Henrissat B."/>
            <person name="Grigoriev I.V."/>
            <person name="Hibbett D."/>
            <person name="Nagy L.G."/>
            <person name="Martin F.M."/>
        </authorList>
    </citation>
    <scope>NUCLEOTIDE SEQUENCE</scope>
    <source>
        <strain evidence="1">P2</strain>
    </source>
</reference>
<proteinExistence type="predicted"/>
<comment type="caution">
    <text evidence="1">The sequence shown here is derived from an EMBL/GenBank/DDBJ whole genome shotgun (WGS) entry which is preliminary data.</text>
</comment>
<dbReference type="Proteomes" id="UP000886501">
    <property type="component" value="Unassembled WGS sequence"/>
</dbReference>
<dbReference type="EMBL" id="MU118149">
    <property type="protein sequence ID" value="KAF9644276.1"/>
    <property type="molecule type" value="Genomic_DNA"/>
</dbReference>
<evidence type="ECO:0000313" key="2">
    <source>
        <dbReference type="Proteomes" id="UP000886501"/>
    </source>
</evidence>
<keyword evidence="2" id="KW-1185">Reference proteome</keyword>
<name>A0ACB6Z3W0_THEGA</name>
<accession>A0ACB6Z3W0</accession>